<dbReference type="Gene3D" id="2.40.50.100">
    <property type="match status" value="1"/>
</dbReference>
<keyword evidence="3" id="KW-0812">Transmembrane</keyword>
<proteinExistence type="inferred from homology"/>
<name>A0A126V368_9RHOB</name>
<organism evidence="5 6">
    <name type="scientific">Falsihalocynthiibacter arcticus</name>
    <dbReference type="NCBI Taxonomy" id="1579316"/>
    <lineage>
        <taxon>Bacteria</taxon>
        <taxon>Pseudomonadati</taxon>
        <taxon>Pseudomonadota</taxon>
        <taxon>Alphaproteobacteria</taxon>
        <taxon>Rhodobacterales</taxon>
        <taxon>Roseobacteraceae</taxon>
        <taxon>Falsihalocynthiibacter</taxon>
    </lineage>
</organism>
<dbReference type="Gene3D" id="2.40.30.170">
    <property type="match status" value="1"/>
</dbReference>
<protein>
    <submittedName>
        <fullName evidence="5">Efflux transporter periplasmic adaptor subunit</fullName>
    </submittedName>
</protein>
<dbReference type="RefSeq" id="WP_039001263.1">
    <property type="nucleotide sequence ID" value="NZ_CP014327.1"/>
</dbReference>
<keyword evidence="3" id="KW-0472">Membrane</keyword>
<reference evidence="5 6" key="1">
    <citation type="submission" date="2016-02" db="EMBL/GenBank/DDBJ databases">
        <title>Complete genome sequence of Halocynthiibacter arcticus PAMC 20958t from arctic marine sediment.</title>
        <authorList>
            <person name="Lee Y.M."/>
            <person name="Baek K."/>
            <person name="Lee H.K."/>
            <person name="Shin S.C."/>
        </authorList>
    </citation>
    <scope>NUCLEOTIDE SEQUENCE [LARGE SCALE GENOMIC DNA]</scope>
    <source>
        <strain evidence="5">PAMC 20958</strain>
    </source>
</reference>
<dbReference type="STRING" id="1579316.RC74_14465"/>
<dbReference type="PANTHER" id="PTHR30469:SF29">
    <property type="entry name" value="BLR2860 PROTEIN"/>
    <property type="match status" value="1"/>
</dbReference>
<dbReference type="Gene3D" id="2.40.420.20">
    <property type="match status" value="1"/>
</dbReference>
<comment type="similarity">
    <text evidence="1">Belongs to the membrane fusion protein (MFP) (TC 8.A.1) family.</text>
</comment>
<evidence type="ECO:0000259" key="4">
    <source>
        <dbReference type="Pfam" id="PF25954"/>
    </source>
</evidence>
<dbReference type="AlphaFoldDB" id="A0A126V368"/>
<dbReference type="EMBL" id="CP014327">
    <property type="protein sequence ID" value="AML52316.1"/>
    <property type="molecule type" value="Genomic_DNA"/>
</dbReference>
<dbReference type="InterPro" id="IPR058792">
    <property type="entry name" value="Beta-barrel_RND_2"/>
</dbReference>
<sequence>MRPLPVISAILVSVFLFLLVFERDRLLGFAFKDDTPAVVEETVEASDQTASVALIETINTENANPLVSVVALRSVAQPVENAVLLRGQTEAARKVEIRSEVTGLIISEPLRKGGYIEKGQLLCEVEIGTRASVLADAEGNLERANAAVPEANARLAEANARLSEAKINDTAAKRLSEGGFASDTRVASSAAAYESALAGVQGAKASVSAAESGIKSAVARVVAAERDIERLRILAPFSGMLETDTAELGTLMQPGALCTTVVLLDPIKLVGFVPETDVERIKVGAMSGARLASGVDAVGRVSFLSRTADSATRTFRVEVIVPNADLAIRDGQTVEIVVSSAGSDAHLLPASSLTLNDEGALGVRVVEDQNVVKFLEVSVLRDSVDGIWVLDLPQEVSVITSGQEYVIDGVTVAVTYREPS</sequence>
<evidence type="ECO:0000256" key="1">
    <source>
        <dbReference type="ARBA" id="ARBA00009477"/>
    </source>
</evidence>
<feature type="transmembrane region" description="Helical" evidence="3">
    <location>
        <begin position="6"/>
        <end position="22"/>
    </location>
</feature>
<dbReference type="NCBIfam" id="TIGR01730">
    <property type="entry name" value="RND_mfp"/>
    <property type="match status" value="1"/>
</dbReference>
<keyword evidence="2" id="KW-0175">Coiled coil</keyword>
<dbReference type="OrthoDB" id="9806939at2"/>
<evidence type="ECO:0000256" key="3">
    <source>
        <dbReference type="SAM" id="Phobius"/>
    </source>
</evidence>
<dbReference type="GO" id="GO:1990281">
    <property type="term" value="C:efflux pump complex"/>
    <property type="evidence" value="ECO:0007669"/>
    <property type="project" value="TreeGrafter"/>
</dbReference>
<evidence type="ECO:0000313" key="6">
    <source>
        <dbReference type="Proteomes" id="UP000070371"/>
    </source>
</evidence>
<gene>
    <name evidence="5" type="ORF">RC74_14465</name>
</gene>
<dbReference type="Gene3D" id="1.10.287.470">
    <property type="entry name" value="Helix hairpin bin"/>
    <property type="match status" value="1"/>
</dbReference>
<dbReference type="Proteomes" id="UP000070371">
    <property type="component" value="Chromosome"/>
</dbReference>
<dbReference type="SUPFAM" id="SSF111369">
    <property type="entry name" value="HlyD-like secretion proteins"/>
    <property type="match status" value="1"/>
</dbReference>
<dbReference type="GO" id="GO:0015562">
    <property type="term" value="F:efflux transmembrane transporter activity"/>
    <property type="evidence" value="ECO:0007669"/>
    <property type="project" value="TreeGrafter"/>
</dbReference>
<accession>A0A126V368</accession>
<evidence type="ECO:0000313" key="5">
    <source>
        <dbReference type="EMBL" id="AML52316.1"/>
    </source>
</evidence>
<dbReference type="PANTHER" id="PTHR30469">
    <property type="entry name" value="MULTIDRUG RESISTANCE PROTEIN MDTA"/>
    <property type="match status" value="1"/>
</dbReference>
<keyword evidence="6" id="KW-1185">Reference proteome</keyword>
<dbReference type="KEGG" id="hat:RC74_14465"/>
<keyword evidence="3" id="KW-1133">Transmembrane helix</keyword>
<evidence type="ECO:0000256" key="2">
    <source>
        <dbReference type="SAM" id="Coils"/>
    </source>
</evidence>
<feature type="domain" description="CusB-like beta-barrel" evidence="4">
    <location>
        <begin position="273"/>
        <end position="340"/>
    </location>
</feature>
<feature type="coiled-coil region" evidence="2">
    <location>
        <begin position="134"/>
        <end position="168"/>
    </location>
</feature>
<dbReference type="InterPro" id="IPR006143">
    <property type="entry name" value="RND_pump_MFP"/>
</dbReference>
<dbReference type="Pfam" id="PF25954">
    <property type="entry name" value="Beta-barrel_RND_2"/>
    <property type="match status" value="1"/>
</dbReference>